<reference evidence="2 3" key="1">
    <citation type="submission" date="2016-10" db="EMBL/GenBank/DDBJ databases">
        <authorList>
            <person name="Varghese N."/>
            <person name="Submissions S."/>
        </authorList>
    </citation>
    <scope>NUCLEOTIDE SEQUENCE [LARGE SCALE GENOMIC DNA]</scope>
    <source>
        <strain evidence="2 3">S7-754</strain>
    </source>
</reference>
<evidence type="ECO:0000313" key="2">
    <source>
        <dbReference type="EMBL" id="SDF61425.1"/>
    </source>
</evidence>
<proteinExistence type="predicted"/>
<sequence length="83" mass="8777">MIDAARALSAPFDFVRVDLYDGADGIYFGELTFTPAAALGIAPAAAGVDRVNPTHRWYSDTLMQALGANREGTPASVARLSHP</sequence>
<dbReference type="Proteomes" id="UP000323502">
    <property type="component" value="Unassembled WGS sequence"/>
</dbReference>
<accession>A0A1G7MI33</accession>
<evidence type="ECO:0000313" key="3">
    <source>
        <dbReference type="Proteomes" id="UP000323502"/>
    </source>
</evidence>
<evidence type="ECO:0000313" key="4">
    <source>
        <dbReference type="Proteomes" id="UP000436801"/>
    </source>
</evidence>
<gene>
    <name evidence="1" type="ORF">GQR91_01180</name>
    <name evidence="2" type="ORF">SAMN05216557_104212</name>
</gene>
<dbReference type="RefSeq" id="WP_149682548.1">
    <property type="nucleotide sequence ID" value="NZ_FNBI01000004.1"/>
</dbReference>
<dbReference type="Pfam" id="PF14305">
    <property type="entry name" value="ATPgrasp_TupA"/>
    <property type="match status" value="1"/>
</dbReference>
<reference evidence="1 4" key="2">
    <citation type="submission" date="2019-12" db="EMBL/GenBank/DDBJ databases">
        <authorList>
            <person name="Zheng J."/>
        </authorList>
    </citation>
    <scope>NUCLEOTIDE SEQUENCE [LARGE SCALE GENOMIC DNA]</scope>
    <source>
        <strain evidence="1 4">DSM 27347</strain>
    </source>
</reference>
<dbReference type="InterPro" id="IPR029465">
    <property type="entry name" value="ATPgrasp_TupA"/>
</dbReference>
<keyword evidence="3" id="KW-1185">Reference proteome</keyword>
<dbReference type="EMBL" id="FNBI01000004">
    <property type="protein sequence ID" value="SDF61425.1"/>
    <property type="molecule type" value="Genomic_DNA"/>
</dbReference>
<protein>
    <submittedName>
        <fullName evidence="2">TupA-like ATPgrasp</fullName>
    </submittedName>
</protein>
<dbReference type="Proteomes" id="UP000436801">
    <property type="component" value="Unassembled WGS sequence"/>
</dbReference>
<dbReference type="OrthoDB" id="9791827at2"/>
<name>A0A1G7MI33_9SPHN</name>
<dbReference type="EMBL" id="WSUT01000001">
    <property type="protein sequence ID" value="MWC42274.1"/>
    <property type="molecule type" value="Genomic_DNA"/>
</dbReference>
<dbReference type="AlphaFoldDB" id="A0A1G7MI33"/>
<evidence type="ECO:0000313" key="1">
    <source>
        <dbReference type="EMBL" id="MWC42274.1"/>
    </source>
</evidence>
<organism evidence="2 3">
    <name type="scientific">Sphingomonas carotinifaciens</name>
    <dbReference type="NCBI Taxonomy" id="1166323"/>
    <lineage>
        <taxon>Bacteria</taxon>
        <taxon>Pseudomonadati</taxon>
        <taxon>Pseudomonadota</taxon>
        <taxon>Alphaproteobacteria</taxon>
        <taxon>Sphingomonadales</taxon>
        <taxon>Sphingomonadaceae</taxon>
        <taxon>Sphingomonas</taxon>
    </lineage>
</organism>